<dbReference type="GeneID" id="65883028"/>
<sequence length="758" mass="91232">MTDKEFIPELHDIGKLVDDKVKDEIKKIIGKSWKSHCFIDFNFQELQNNGYSFTKPSSPSWWGQYHHEIKVYKDIKEWDDIPEKYRYDVFLLILADHIASSISRAISDNNEFEELSNIKLKYNDLFGDSYSDKKDKEYKGIYKLWNTKFYINMEKTGKYWAKFRSINDLKTVFNEIDNCIAGEEFLNKYKENLLLTPEDKSILRNITSLYTHIELVGKIYRILKRNTNFNIESDGSMTVEYEDKKVNTINDAETKWEWRLVKCWIKFPHSFVRLQDINLVKKRKELIEHLTNNFKDEVLFATSDFVMLFLPLNQDLNEIFNKFLDYGFYIEVDEIISKLKLLESTLDKKIHKMRKSNANDIDAKIYKKYLLPDMPNELNPPICDICQQRKGIEREKENIKEWICDKCWEIRNMGDPFEEYAKIWEKEGVKVGWFKFSIDQRKLEEWLIKAFEDYIEWIYPKIFDDVNKRYYSIKSEIDKVEEKQNELKEKEKEQKMLINKVKKGCRTEEVTNRLNELSQEIKNLKNKLKNLKKKIKKLESQENKLKLLKEKINNPNYYIKKTLDEFRPLAPQIDFNKDYEEMLKEFWKKFEDRDDIKKPISDYNELGVFKYSPKLTKEIIETYLEVFNKYFPDVKGDDCCPICLSLSIANIKYPIREHWRFFEKEEKSFLNIRKHNAFIERYTKDDVYKILKVINDIESSSFLYKLVQLDNSLNSEIYLTIEIFNNRKKYPEVHKLFSENIAPSKILNLYRIIGDTNE</sequence>
<reference evidence="2 3" key="1">
    <citation type="submission" date="2020-04" db="EMBL/GenBank/DDBJ databases">
        <authorList>
            <consortium name="Genoscope - CEA"/>
            <person name="William W."/>
        </authorList>
    </citation>
    <scope>NUCLEOTIDE SEQUENCE [LARGE SCALE GENOMIC DNA]</scope>
    <source>
        <strain evidence="2 3">SG7</strain>
    </source>
</reference>
<dbReference type="EMBL" id="LR792632">
    <property type="protein sequence ID" value="CAB3287440.1"/>
    <property type="molecule type" value="Genomic_DNA"/>
</dbReference>
<keyword evidence="1" id="KW-0175">Coiled coil</keyword>
<gene>
    <name evidence="2" type="ORF">MLAUSG7_0221</name>
</gene>
<evidence type="ECO:0000313" key="3">
    <source>
        <dbReference type="Proteomes" id="UP000679213"/>
    </source>
</evidence>
<proteinExistence type="predicted"/>
<organism evidence="2 3">
    <name type="scientific">Methanocaldococcus lauensis</name>
    <dbReference type="NCBI Taxonomy" id="2546128"/>
    <lineage>
        <taxon>Archaea</taxon>
        <taxon>Methanobacteriati</taxon>
        <taxon>Methanobacteriota</taxon>
        <taxon>Methanomada group</taxon>
        <taxon>Methanococci</taxon>
        <taxon>Methanococcales</taxon>
        <taxon>Methanocaldococcaceae</taxon>
        <taxon>Methanocaldococcus</taxon>
    </lineage>
</organism>
<accession>A0A8D6PPP4</accession>
<dbReference type="RefSeq" id="WP_214400138.1">
    <property type="nucleotide sequence ID" value="NZ_LR792632.1"/>
</dbReference>
<name>A0A8D6PPP4_9EURY</name>
<dbReference type="Proteomes" id="UP000679213">
    <property type="component" value="Chromosome I"/>
</dbReference>
<dbReference type="AlphaFoldDB" id="A0A8D6PPP4"/>
<protein>
    <submittedName>
        <fullName evidence="2">Uncharacterized protein</fullName>
    </submittedName>
</protein>
<evidence type="ECO:0000256" key="1">
    <source>
        <dbReference type="SAM" id="Coils"/>
    </source>
</evidence>
<evidence type="ECO:0000313" key="2">
    <source>
        <dbReference type="EMBL" id="CAB3287440.1"/>
    </source>
</evidence>
<feature type="coiled-coil region" evidence="1">
    <location>
        <begin position="470"/>
        <end position="551"/>
    </location>
</feature>
<dbReference type="KEGG" id="mesg:MLAUSG7_0221"/>
<keyword evidence="3" id="KW-1185">Reference proteome</keyword>